<dbReference type="NCBIfam" id="TIGR00254">
    <property type="entry name" value="GGDEF"/>
    <property type="match status" value="1"/>
</dbReference>
<dbReference type="OrthoDB" id="9812260at2"/>
<keyword evidence="1" id="KW-0597">Phosphoprotein</keyword>
<dbReference type="Pfam" id="PF00990">
    <property type="entry name" value="GGDEF"/>
    <property type="match status" value="1"/>
</dbReference>
<comment type="caution">
    <text evidence="6">The sequence shown here is derived from an EMBL/GenBank/DDBJ whole genome shotgun (WGS) entry which is preliminary data.</text>
</comment>
<organism evidence="6 7">
    <name type="scientific">Skermanella stibiiresistens SB22</name>
    <dbReference type="NCBI Taxonomy" id="1385369"/>
    <lineage>
        <taxon>Bacteria</taxon>
        <taxon>Pseudomonadati</taxon>
        <taxon>Pseudomonadota</taxon>
        <taxon>Alphaproteobacteria</taxon>
        <taxon>Rhodospirillales</taxon>
        <taxon>Azospirillaceae</taxon>
        <taxon>Skermanella</taxon>
    </lineage>
</organism>
<dbReference type="InterPro" id="IPR052163">
    <property type="entry name" value="DGC-Regulatory_Protein"/>
</dbReference>
<name>W9GTY3_9PROT</name>
<dbReference type="Pfam" id="PF00072">
    <property type="entry name" value="Response_reg"/>
    <property type="match status" value="1"/>
</dbReference>
<feature type="domain" description="PAS" evidence="3">
    <location>
        <begin position="138"/>
        <end position="190"/>
    </location>
</feature>
<dbReference type="EMBL" id="AVFL01000027">
    <property type="protein sequence ID" value="EWY37360.1"/>
    <property type="molecule type" value="Genomic_DNA"/>
</dbReference>
<evidence type="ECO:0000259" key="2">
    <source>
        <dbReference type="PROSITE" id="PS50110"/>
    </source>
</evidence>
<dbReference type="SUPFAM" id="SSF52172">
    <property type="entry name" value="CheY-like"/>
    <property type="match status" value="1"/>
</dbReference>
<dbReference type="PANTHER" id="PTHR46663">
    <property type="entry name" value="DIGUANYLATE CYCLASE DGCT-RELATED"/>
    <property type="match status" value="1"/>
</dbReference>
<evidence type="ECO:0008006" key="8">
    <source>
        <dbReference type="Google" id="ProtNLM"/>
    </source>
</evidence>
<dbReference type="CDD" id="cd00156">
    <property type="entry name" value="REC"/>
    <property type="match status" value="1"/>
</dbReference>
<proteinExistence type="predicted"/>
<dbReference type="GO" id="GO:0000160">
    <property type="term" value="P:phosphorelay signal transduction system"/>
    <property type="evidence" value="ECO:0007669"/>
    <property type="project" value="InterPro"/>
</dbReference>
<accession>W9GTY3</accession>
<dbReference type="InterPro" id="IPR029787">
    <property type="entry name" value="Nucleotide_cyclase"/>
</dbReference>
<dbReference type="InterPro" id="IPR035965">
    <property type="entry name" value="PAS-like_dom_sf"/>
</dbReference>
<dbReference type="SMART" id="SM00267">
    <property type="entry name" value="GGDEF"/>
    <property type="match status" value="1"/>
</dbReference>
<dbReference type="InterPro" id="IPR000014">
    <property type="entry name" value="PAS"/>
</dbReference>
<dbReference type="AlphaFoldDB" id="W9GTY3"/>
<gene>
    <name evidence="6" type="ORF">N825_11810</name>
</gene>
<dbReference type="PROSITE" id="PS50110">
    <property type="entry name" value="RESPONSE_REGULATORY"/>
    <property type="match status" value="1"/>
</dbReference>
<keyword evidence="7" id="KW-1185">Reference proteome</keyword>
<dbReference type="PROSITE" id="PS50112">
    <property type="entry name" value="PAS"/>
    <property type="match status" value="1"/>
</dbReference>
<sequence length="430" mass="47036">MSEPPPIRVLLVEDNPGDARLVRELLRDEDAGRFVIDHVDSLRAAGERLAEGTCDVVLLDLSLPDSRGFGTISSIRAQAPRLPLIVLTGLDDVDFAVAAVEAGAQDFLVKGQFEGGTIRRAILYAITRLALEERVRLSEERLKGIIELAHDGIVVIDGDHRISMFNPAAERLFGYRADEILGQPIDLLLPTAARPHHGRQMEAFAAARDSSRPMTERPTVTGLRRDGTEFAAEVSISHFASPDGRLFTAVVRDITDRRRAEEELHRLATTDPLTGAANRRAFMERADLELARMRRYGDAVSLVMLDVDHFKRVNDRHGHAAGDTALTLLVEECGGQLRDTDLIGRLGGEEFALLLTGATAEAAFQIAERVRHTIAARVVEVEGTSFSLTVSMGVSGCRDDDISIEQALGRADHALYQAKARGRDRSVMAA</sequence>
<dbReference type="SMART" id="SM00448">
    <property type="entry name" value="REC"/>
    <property type="match status" value="1"/>
</dbReference>
<dbReference type="PANTHER" id="PTHR46663:SF4">
    <property type="entry name" value="DIGUANYLATE CYCLASE DGCT-RELATED"/>
    <property type="match status" value="1"/>
</dbReference>
<dbReference type="SUPFAM" id="SSF55785">
    <property type="entry name" value="PYP-like sensor domain (PAS domain)"/>
    <property type="match status" value="1"/>
</dbReference>
<dbReference type="PROSITE" id="PS50887">
    <property type="entry name" value="GGDEF"/>
    <property type="match status" value="1"/>
</dbReference>
<dbReference type="InterPro" id="IPR000160">
    <property type="entry name" value="GGDEF_dom"/>
</dbReference>
<dbReference type="FunFam" id="3.30.70.270:FF:000001">
    <property type="entry name" value="Diguanylate cyclase domain protein"/>
    <property type="match status" value="1"/>
</dbReference>
<protein>
    <recommendedName>
        <fullName evidence="8">Diguanylate cyclase</fullName>
    </recommendedName>
</protein>
<dbReference type="Proteomes" id="UP000019486">
    <property type="component" value="Unassembled WGS sequence"/>
</dbReference>
<dbReference type="Gene3D" id="3.40.50.2300">
    <property type="match status" value="1"/>
</dbReference>
<dbReference type="SUPFAM" id="SSF55073">
    <property type="entry name" value="Nucleotide cyclase"/>
    <property type="match status" value="1"/>
</dbReference>
<feature type="domain" description="Response regulatory" evidence="2">
    <location>
        <begin position="8"/>
        <end position="125"/>
    </location>
</feature>
<dbReference type="GO" id="GO:0006355">
    <property type="term" value="P:regulation of DNA-templated transcription"/>
    <property type="evidence" value="ECO:0007669"/>
    <property type="project" value="InterPro"/>
</dbReference>
<evidence type="ECO:0000313" key="7">
    <source>
        <dbReference type="Proteomes" id="UP000019486"/>
    </source>
</evidence>
<dbReference type="RefSeq" id="WP_051513298.1">
    <property type="nucleotide sequence ID" value="NZ_AVFL01000027.1"/>
</dbReference>
<dbReference type="InterPro" id="IPR043128">
    <property type="entry name" value="Rev_trsase/Diguanyl_cyclase"/>
</dbReference>
<evidence type="ECO:0000259" key="3">
    <source>
        <dbReference type="PROSITE" id="PS50112"/>
    </source>
</evidence>
<evidence type="ECO:0000313" key="6">
    <source>
        <dbReference type="EMBL" id="EWY37360.1"/>
    </source>
</evidence>
<dbReference type="InterPro" id="IPR011006">
    <property type="entry name" value="CheY-like_superfamily"/>
</dbReference>
<dbReference type="CDD" id="cd00130">
    <property type="entry name" value="PAS"/>
    <property type="match status" value="1"/>
</dbReference>
<dbReference type="GO" id="GO:0003824">
    <property type="term" value="F:catalytic activity"/>
    <property type="evidence" value="ECO:0007669"/>
    <property type="project" value="UniProtKB-ARBA"/>
</dbReference>
<evidence type="ECO:0000259" key="5">
    <source>
        <dbReference type="PROSITE" id="PS50887"/>
    </source>
</evidence>
<evidence type="ECO:0000259" key="4">
    <source>
        <dbReference type="PROSITE" id="PS50113"/>
    </source>
</evidence>
<dbReference type="Pfam" id="PF00989">
    <property type="entry name" value="PAS"/>
    <property type="match status" value="1"/>
</dbReference>
<dbReference type="STRING" id="1385369.N825_11810"/>
<dbReference type="InterPro" id="IPR000700">
    <property type="entry name" value="PAS-assoc_C"/>
</dbReference>
<feature type="domain" description="GGDEF" evidence="5">
    <location>
        <begin position="298"/>
        <end position="430"/>
    </location>
</feature>
<feature type="domain" description="PAC" evidence="4">
    <location>
        <begin position="216"/>
        <end position="266"/>
    </location>
</feature>
<reference evidence="6 7" key="1">
    <citation type="submission" date="2013-08" db="EMBL/GenBank/DDBJ databases">
        <title>The genome sequence of Skermanella stibiiresistens.</title>
        <authorList>
            <person name="Zhu W."/>
            <person name="Wang G."/>
        </authorList>
    </citation>
    <scope>NUCLEOTIDE SEQUENCE [LARGE SCALE GENOMIC DNA]</scope>
    <source>
        <strain evidence="6 7">SB22</strain>
    </source>
</reference>
<dbReference type="SMART" id="SM00091">
    <property type="entry name" value="PAS"/>
    <property type="match status" value="1"/>
</dbReference>
<evidence type="ECO:0000256" key="1">
    <source>
        <dbReference type="PROSITE-ProRule" id="PRU00169"/>
    </source>
</evidence>
<dbReference type="InterPro" id="IPR013767">
    <property type="entry name" value="PAS_fold"/>
</dbReference>
<dbReference type="InterPro" id="IPR001789">
    <property type="entry name" value="Sig_transdc_resp-reg_receiver"/>
</dbReference>
<feature type="modified residue" description="4-aspartylphosphate" evidence="1">
    <location>
        <position position="60"/>
    </location>
</feature>
<dbReference type="Gene3D" id="3.30.450.20">
    <property type="entry name" value="PAS domain"/>
    <property type="match status" value="1"/>
</dbReference>
<dbReference type="PROSITE" id="PS50113">
    <property type="entry name" value="PAC"/>
    <property type="match status" value="1"/>
</dbReference>
<dbReference type="NCBIfam" id="TIGR00229">
    <property type="entry name" value="sensory_box"/>
    <property type="match status" value="1"/>
</dbReference>
<dbReference type="CDD" id="cd01949">
    <property type="entry name" value="GGDEF"/>
    <property type="match status" value="1"/>
</dbReference>
<dbReference type="PATRIC" id="fig|1385369.3.peg.5632"/>
<dbReference type="Gene3D" id="3.30.70.270">
    <property type="match status" value="1"/>
</dbReference>